<dbReference type="AlphaFoldDB" id="A0A2T3BA43"/>
<dbReference type="PANTHER" id="PTHR43248:SF25">
    <property type="entry name" value="AB HYDROLASE-1 DOMAIN-CONTAINING PROTEIN-RELATED"/>
    <property type="match status" value="1"/>
</dbReference>
<dbReference type="InParanoid" id="A0A2T3BA43"/>
<keyword evidence="2" id="KW-0378">Hydrolase</keyword>
<dbReference type="InterPro" id="IPR051601">
    <property type="entry name" value="Serine_prot/Carboxylest_S33"/>
</dbReference>
<dbReference type="InterPro" id="IPR013595">
    <property type="entry name" value="Pept_S33_TAP-like_C"/>
</dbReference>
<name>A0A2T3BA43_AMORE</name>
<dbReference type="InterPro" id="IPR029058">
    <property type="entry name" value="AB_hydrolase_fold"/>
</dbReference>
<dbReference type="GeneID" id="36570377"/>
<dbReference type="EMBL" id="KZ679007">
    <property type="protein sequence ID" value="PSS25195.1"/>
    <property type="molecule type" value="Genomic_DNA"/>
</dbReference>
<feature type="chain" id="PRO_5015591852" description="Peptidase S33 tripeptidyl aminopeptidase-like C-terminal domain-containing protein" evidence="3">
    <location>
        <begin position="20"/>
        <end position="662"/>
    </location>
</feature>
<evidence type="ECO:0000259" key="4">
    <source>
        <dbReference type="Pfam" id="PF08386"/>
    </source>
</evidence>
<comment type="similarity">
    <text evidence="1">Belongs to the peptidase S33 family.</text>
</comment>
<keyword evidence="6" id="KW-1185">Reference proteome</keyword>
<feature type="signal peptide" evidence="3">
    <location>
        <begin position="1"/>
        <end position="19"/>
    </location>
</feature>
<organism evidence="5 6">
    <name type="scientific">Amorphotheca resinae ATCC 22711</name>
    <dbReference type="NCBI Taxonomy" id="857342"/>
    <lineage>
        <taxon>Eukaryota</taxon>
        <taxon>Fungi</taxon>
        <taxon>Dikarya</taxon>
        <taxon>Ascomycota</taxon>
        <taxon>Pezizomycotina</taxon>
        <taxon>Leotiomycetes</taxon>
        <taxon>Helotiales</taxon>
        <taxon>Amorphothecaceae</taxon>
        <taxon>Amorphotheca</taxon>
    </lineage>
</organism>
<protein>
    <recommendedName>
        <fullName evidence="4">Peptidase S33 tripeptidyl aminopeptidase-like C-terminal domain-containing protein</fullName>
    </recommendedName>
</protein>
<evidence type="ECO:0000313" key="5">
    <source>
        <dbReference type="EMBL" id="PSS25195.1"/>
    </source>
</evidence>
<dbReference type="GO" id="GO:0016787">
    <property type="term" value="F:hydrolase activity"/>
    <property type="evidence" value="ECO:0007669"/>
    <property type="project" value="UniProtKB-KW"/>
</dbReference>
<accession>A0A2T3BA43</accession>
<dbReference type="Pfam" id="PF08386">
    <property type="entry name" value="Abhydrolase_4"/>
    <property type="match status" value="1"/>
</dbReference>
<dbReference type="Gene3D" id="3.40.50.1820">
    <property type="entry name" value="alpha/beta hydrolase"/>
    <property type="match status" value="1"/>
</dbReference>
<evidence type="ECO:0000256" key="1">
    <source>
        <dbReference type="ARBA" id="ARBA00010088"/>
    </source>
</evidence>
<dbReference type="Proteomes" id="UP000241818">
    <property type="component" value="Unassembled WGS sequence"/>
</dbReference>
<evidence type="ECO:0000256" key="3">
    <source>
        <dbReference type="SAM" id="SignalP"/>
    </source>
</evidence>
<gene>
    <name evidence="5" type="ORF">M430DRAFT_133421</name>
</gene>
<dbReference type="OrthoDB" id="425534at2759"/>
<evidence type="ECO:0000256" key="2">
    <source>
        <dbReference type="ARBA" id="ARBA00022801"/>
    </source>
</evidence>
<keyword evidence="3" id="KW-0732">Signal</keyword>
<feature type="domain" description="Peptidase S33 tripeptidyl aminopeptidase-like C-terminal" evidence="4">
    <location>
        <begin position="502"/>
        <end position="606"/>
    </location>
</feature>
<sequence>MKLAILSALLAAGSGSLGAIETAKGFEWNDITPTESLVFHDCFGGFQCARLDVPMNWNRTDGKGSRVAVAIIKIPAKVPVTDERYGGAILSNPGGPGNSGITSILEDGKRVQAIVDATVDPPSASSFKSGDKYFDIISFDPRGMNNTTPQVTCFPDLVARQAWDRAMASEGHMTSSDVAYATKYARFMALGSSCTARMKIHGEEEDNLLDHMNTPHVVADMVAIIEALGEWREKEAMRLLDSPTYREYTISSGHQKLLEDPRESGNDRAAIIKRTSWRKGEEKLQYWGFSYGTVLGATFAALQPHRVSRLILDAVVDSEDYYSLEMKHNINDAEAVWQRFFYFCALAGPKGCPFSSSPSDTEASLRQKFDSLLSDLERQPIAVLPSDNFETYIPDIVTVSHLLEYILKSLNEPAIYWPIVATVLHDLYNGNGTSLAIVKEKEFVQTPPCTKCEDPYSPSCQQPRLGEDPMRSGSIWCSDAREYHTTPQDFKDTTLRMMEEQSPLFGRYWALRKMQCVAWDVKPKWKYSGIFRDIDTAHPILWIGTSGDPLCPLANAHKMSAAFPGSRVLEQASQGHCSPSAPSVCTARHIRAYFQTGVLPEDGTVCEVGYEPFQELKSAQKLGYSGEDKKIWDALKERFDGGYRLAGVIGASESSAALNAKE</sequence>
<proteinExistence type="inferred from homology"/>
<dbReference type="SUPFAM" id="SSF53474">
    <property type="entry name" value="alpha/beta-Hydrolases"/>
    <property type="match status" value="2"/>
</dbReference>
<reference evidence="5 6" key="1">
    <citation type="journal article" date="2018" name="New Phytol.">
        <title>Comparative genomics and transcriptomics depict ericoid mycorrhizal fungi as versatile saprotrophs and plant mutualists.</title>
        <authorList>
            <person name="Martino E."/>
            <person name="Morin E."/>
            <person name="Grelet G.A."/>
            <person name="Kuo A."/>
            <person name="Kohler A."/>
            <person name="Daghino S."/>
            <person name="Barry K.W."/>
            <person name="Cichocki N."/>
            <person name="Clum A."/>
            <person name="Dockter R.B."/>
            <person name="Hainaut M."/>
            <person name="Kuo R.C."/>
            <person name="LaButti K."/>
            <person name="Lindahl B.D."/>
            <person name="Lindquist E.A."/>
            <person name="Lipzen A."/>
            <person name="Khouja H.R."/>
            <person name="Magnuson J."/>
            <person name="Murat C."/>
            <person name="Ohm R.A."/>
            <person name="Singer S.W."/>
            <person name="Spatafora J.W."/>
            <person name="Wang M."/>
            <person name="Veneault-Fourrey C."/>
            <person name="Henrissat B."/>
            <person name="Grigoriev I.V."/>
            <person name="Martin F.M."/>
            <person name="Perotto S."/>
        </authorList>
    </citation>
    <scope>NUCLEOTIDE SEQUENCE [LARGE SCALE GENOMIC DNA]</scope>
    <source>
        <strain evidence="5 6">ATCC 22711</strain>
    </source>
</reference>
<dbReference type="RefSeq" id="XP_024723794.1">
    <property type="nucleotide sequence ID" value="XM_024862296.1"/>
</dbReference>
<dbReference type="PANTHER" id="PTHR43248">
    <property type="entry name" value="2-SUCCINYL-6-HYDROXY-2,4-CYCLOHEXADIENE-1-CARBOXYLATE SYNTHASE"/>
    <property type="match status" value="1"/>
</dbReference>
<dbReference type="STRING" id="857342.A0A2T3BA43"/>
<evidence type="ECO:0000313" key="6">
    <source>
        <dbReference type="Proteomes" id="UP000241818"/>
    </source>
</evidence>